<feature type="transmembrane region" description="Helical" evidence="9">
    <location>
        <begin position="164"/>
        <end position="183"/>
    </location>
</feature>
<evidence type="ECO:0000259" key="11">
    <source>
        <dbReference type="PROSITE" id="PS50929"/>
    </source>
</evidence>
<keyword evidence="8 9" id="KW-0472">Membrane</keyword>
<feature type="domain" description="ABC transmembrane type-1" evidence="11">
    <location>
        <begin position="16"/>
        <end position="307"/>
    </location>
</feature>
<sequence>MKILYTYIKEHKALLFLALFLAAVNQCFSLSDSIIIGKLLNQCGVGVANFNHNQPMFIKAVLGWLGLSLGAAMMSRIAKNFQDYFTNIIIQRTGARMYTDGIQKALQLPYQDFEDQRSGETLGKLQKVKIDCEKFITLSISMIFQTLIGIVFVVVYAINIHWLLGPIFLATVPVIAFISSFLGKRIKKVSREILGETTALAGATTESLRNIELVKSLGLTEQEVNRLNSTTIKILGLELKKVRFIRSLSFVQGTTVHFMRTSLVFALYMFIFNGIIKPGDLITLMFFSFFLFNPLQELGNVIATYNETKASMDNFAALMNAKSEEKPLHPQTIGPIHSLKFSHISFKHQTASSYAVKNISFEAKAGETIAFVGPSGSGKTTLVKMLVGLYTPEEGTIFYNEKNAKEIDLTELRQQLGFVTQDAQLFSGTIKDNLLFVKPSATDEELQDVLQKAACQNLLARAENGINTTIGEGGIKVSGGEKQRLSIARALLRNPRLLLFDEATSALDSITEEEITKTIRSISSKQDQITVLIAHRLSTIMHADKIFVLEQGQIIEQGKHQDLLDEKGLYYAMWRQQIGERAHAQGANV</sequence>
<evidence type="ECO:0000256" key="2">
    <source>
        <dbReference type="ARBA" id="ARBA00022448"/>
    </source>
</evidence>
<name>A0A4Q9Z1G0_9FLAO</name>
<keyword evidence="7 9" id="KW-1133">Transmembrane helix</keyword>
<dbReference type="InterPro" id="IPR027417">
    <property type="entry name" value="P-loop_NTPase"/>
</dbReference>
<protein>
    <submittedName>
        <fullName evidence="12">ABC transporter ATP-binding protein</fullName>
    </submittedName>
</protein>
<dbReference type="PROSITE" id="PS00211">
    <property type="entry name" value="ABC_TRANSPORTER_1"/>
    <property type="match status" value="1"/>
</dbReference>
<dbReference type="InterPro" id="IPR003439">
    <property type="entry name" value="ABC_transporter-like_ATP-bd"/>
</dbReference>
<dbReference type="EMBL" id="SJPE01000004">
    <property type="protein sequence ID" value="TBX70177.1"/>
    <property type="molecule type" value="Genomic_DNA"/>
</dbReference>
<dbReference type="RefSeq" id="WP_131475573.1">
    <property type="nucleotide sequence ID" value="NZ_SJPE01000004.1"/>
</dbReference>
<dbReference type="CDD" id="cd07346">
    <property type="entry name" value="ABC_6TM_exporters"/>
    <property type="match status" value="1"/>
</dbReference>
<evidence type="ECO:0000256" key="9">
    <source>
        <dbReference type="SAM" id="Phobius"/>
    </source>
</evidence>
<dbReference type="GO" id="GO:0005524">
    <property type="term" value="F:ATP binding"/>
    <property type="evidence" value="ECO:0007669"/>
    <property type="project" value="UniProtKB-KW"/>
</dbReference>
<dbReference type="Gene3D" id="3.40.50.300">
    <property type="entry name" value="P-loop containing nucleotide triphosphate hydrolases"/>
    <property type="match status" value="1"/>
</dbReference>
<comment type="subcellular location">
    <subcellularLocation>
        <location evidence="1">Cell membrane</location>
        <topology evidence="1">Multi-pass membrane protein</topology>
    </subcellularLocation>
</comment>
<keyword evidence="3" id="KW-1003">Cell membrane</keyword>
<proteinExistence type="predicted"/>
<dbReference type="GO" id="GO:0005886">
    <property type="term" value="C:plasma membrane"/>
    <property type="evidence" value="ECO:0007669"/>
    <property type="project" value="UniProtKB-SubCell"/>
</dbReference>
<keyword evidence="5" id="KW-0547">Nucleotide-binding</keyword>
<dbReference type="InterPro" id="IPR003593">
    <property type="entry name" value="AAA+_ATPase"/>
</dbReference>
<dbReference type="Pfam" id="PF00664">
    <property type="entry name" value="ABC_membrane"/>
    <property type="match status" value="1"/>
</dbReference>
<dbReference type="AlphaFoldDB" id="A0A4Q9Z1G0"/>
<gene>
    <name evidence="12" type="ORF">EZL74_05385</name>
</gene>
<evidence type="ECO:0000256" key="6">
    <source>
        <dbReference type="ARBA" id="ARBA00022840"/>
    </source>
</evidence>
<dbReference type="OrthoDB" id="9780296at2"/>
<dbReference type="Proteomes" id="UP000293300">
    <property type="component" value="Unassembled WGS sequence"/>
</dbReference>
<feature type="domain" description="ABC transporter" evidence="10">
    <location>
        <begin position="339"/>
        <end position="576"/>
    </location>
</feature>
<evidence type="ECO:0000259" key="10">
    <source>
        <dbReference type="PROSITE" id="PS50893"/>
    </source>
</evidence>
<organism evidence="12 13">
    <name type="scientific">Flavobacterium silvisoli</name>
    <dbReference type="NCBI Taxonomy" id="2529433"/>
    <lineage>
        <taxon>Bacteria</taxon>
        <taxon>Pseudomonadati</taxon>
        <taxon>Bacteroidota</taxon>
        <taxon>Flavobacteriia</taxon>
        <taxon>Flavobacteriales</taxon>
        <taxon>Flavobacteriaceae</taxon>
        <taxon>Flavobacterium</taxon>
    </lineage>
</organism>
<evidence type="ECO:0000256" key="4">
    <source>
        <dbReference type="ARBA" id="ARBA00022692"/>
    </source>
</evidence>
<comment type="caution">
    <text evidence="12">The sequence shown here is derived from an EMBL/GenBank/DDBJ whole genome shotgun (WGS) entry which is preliminary data.</text>
</comment>
<dbReference type="GO" id="GO:0015421">
    <property type="term" value="F:ABC-type oligopeptide transporter activity"/>
    <property type="evidence" value="ECO:0007669"/>
    <property type="project" value="TreeGrafter"/>
</dbReference>
<feature type="transmembrane region" description="Helical" evidence="9">
    <location>
        <begin position="56"/>
        <end position="74"/>
    </location>
</feature>
<dbReference type="Gene3D" id="1.20.1560.10">
    <property type="entry name" value="ABC transporter type 1, transmembrane domain"/>
    <property type="match status" value="1"/>
</dbReference>
<evidence type="ECO:0000256" key="3">
    <source>
        <dbReference type="ARBA" id="ARBA00022475"/>
    </source>
</evidence>
<dbReference type="PROSITE" id="PS50893">
    <property type="entry name" value="ABC_TRANSPORTER_2"/>
    <property type="match status" value="1"/>
</dbReference>
<feature type="transmembrane region" description="Helical" evidence="9">
    <location>
        <begin position="265"/>
        <end position="292"/>
    </location>
</feature>
<dbReference type="GO" id="GO:0016887">
    <property type="term" value="F:ATP hydrolysis activity"/>
    <property type="evidence" value="ECO:0007669"/>
    <property type="project" value="InterPro"/>
</dbReference>
<dbReference type="SMART" id="SM00382">
    <property type="entry name" value="AAA"/>
    <property type="match status" value="1"/>
</dbReference>
<dbReference type="SUPFAM" id="SSF90123">
    <property type="entry name" value="ABC transporter transmembrane region"/>
    <property type="match status" value="1"/>
</dbReference>
<accession>A0A4Q9Z1G0</accession>
<evidence type="ECO:0000256" key="8">
    <source>
        <dbReference type="ARBA" id="ARBA00023136"/>
    </source>
</evidence>
<dbReference type="InterPro" id="IPR011527">
    <property type="entry name" value="ABC1_TM_dom"/>
</dbReference>
<feature type="transmembrane region" description="Helical" evidence="9">
    <location>
        <begin position="135"/>
        <end position="158"/>
    </location>
</feature>
<dbReference type="InterPro" id="IPR039421">
    <property type="entry name" value="Type_1_exporter"/>
</dbReference>
<keyword evidence="4 9" id="KW-0812">Transmembrane</keyword>
<dbReference type="SUPFAM" id="SSF52540">
    <property type="entry name" value="P-loop containing nucleoside triphosphate hydrolases"/>
    <property type="match status" value="1"/>
</dbReference>
<keyword evidence="2" id="KW-0813">Transport</keyword>
<evidence type="ECO:0000313" key="12">
    <source>
        <dbReference type="EMBL" id="TBX70177.1"/>
    </source>
</evidence>
<dbReference type="PANTHER" id="PTHR43394">
    <property type="entry name" value="ATP-DEPENDENT PERMEASE MDL1, MITOCHONDRIAL"/>
    <property type="match status" value="1"/>
</dbReference>
<reference evidence="12 13" key="1">
    <citation type="submission" date="2019-02" db="EMBL/GenBank/DDBJ databases">
        <title>Flavobacterium sp. RD-2-33 isolated from forest soil.</title>
        <authorList>
            <person name="Chaudhary D.K."/>
        </authorList>
    </citation>
    <scope>NUCLEOTIDE SEQUENCE [LARGE SCALE GENOMIC DNA]</scope>
    <source>
        <strain evidence="12 13">RD-2-33</strain>
    </source>
</reference>
<dbReference type="FunFam" id="3.40.50.300:FF:000221">
    <property type="entry name" value="Multidrug ABC transporter ATP-binding protein"/>
    <property type="match status" value="1"/>
</dbReference>
<dbReference type="PROSITE" id="PS50929">
    <property type="entry name" value="ABC_TM1F"/>
    <property type="match status" value="1"/>
</dbReference>
<evidence type="ECO:0000256" key="5">
    <source>
        <dbReference type="ARBA" id="ARBA00022741"/>
    </source>
</evidence>
<dbReference type="InterPro" id="IPR017871">
    <property type="entry name" value="ABC_transporter-like_CS"/>
</dbReference>
<dbReference type="InterPro" id="IPR036640">
    <property type="entry name" value="ABC1_TM_sf"/>
</dbReference>
<dbReference type="PANTHER" id="PTHR43394:SF1">
    <property type="entry name" value="ATP-BINDING CASSETTE SUB-FAMILY B MEMBER 10, MITOCHONDRIAL"/>
    <property type="match status" value="1"/>
</dbReference>
<evidence type="ECO:0000256" key="7">
    <source>
        <dbReference type="ARBA" id="ARBA00022989"/>
    </source>
</evidence>
<evidence type="ECO:0000256" key="1">
    <source>
        <dbReference type="ARBA" id="ARBA00004651"/>
    </source>
</evidence>
<keyword evidence="13" id="KW-1185">Reference proteome</keyword>
<evidence type="ECO:0000313" key="13">
    <source>
        <dbReference type="Proteomes" id="UP000293300"/>
    </source>
</evidence>
<keyword evidence="6 12" id="KW-0067">ATP-binding</keyword>
<dbReference type="Pfam" id="PF00005">
    <property type="entry name" value="ABC_tran"/>
    <property type="match status" value="1"/>
</dbReference>